<dbReference type="AlphaFoldDB" id="A0AAP6EKG9"/>
<feature type="compositionally biased region" description="Basic residues" evidence="1">
    <location>
        <begin position="43"/>
        <end position="52"/>
    </location>
</feature>
<evidence type="ECO:0000313" key="5">
    <source>
        <dbReference type="Proteomes" id="UP001282288"/>
    </source>
</evidence>
<reference evidence="2 4" key="1">
    <citation type="journal article" date="2023" name="Microb. Genom.">
        <title>Mesoterricola silvestris gen. nov., sp. nov., Mesoterricola sediminis sp. nov., Geothrix oryzae sp. nov., Geothrix edaphica sp. nov., Geothrix rubra sp. nov., and Geothrix limicola sp. nov., six novel members of Acidobacteriota isolated from soils.</title>
        <authorList>
            <person name="Weisberg A.J."/>
            <person name="Pearce E."/>
            <person name="Kramer C.G."/>
            <person name="Chang J.H."/>
            <person name="Clarke C.R."/>
        </authorList>
    </citation>
    <scope>NUCLEOTIDE SEQUENCE</scope>
    <source>
        <strain evidence="3 4">NB05-1H</strain>
        <strain evidence="2">NRRL_B-16521</strain>
    </source>
</reference>
<dbReference type="EMBL" id="JARAWC010000049">
    <property type="protein sequence ID" value="MDX2965973.1"/>
    <property type="molecule type" value="Genomic_DNA"/>
</dbReference>
<accession>A0AAP6EKG9</accession>
<keyword evidence="4" id="KW-1185">Reference proteome</keyword>
<sequence>MFQFESHQLRSAELIRRANHERLVNEAVRARKGAAGASDTKQPQRHWFTRAA</sequence>
<proteinExistence type="predicted"/>
<dbReference type="RefSeq" id="WP_086014047.1">
    <property type="nucleotide sequence ID" value="NZ_BCMK01000078.1"/>
</dbReference>
<evidence type="ECO:0000313" key="3">
    <source>
        <dbReference type="EMBL" id="MDX3025047.1"/>
    </source>
</evidence>
<evidence type="ECO:0000313" key="2">
    <source>
        <dbReference type="EMBL" id="MDX2965973.1"/>
    </source>
</evidence>
<evidence type="ECO:0000256" key="1">
    <source>
        <dbReference type="SAM" id="MobiDB-lite"/>
    </source>
</evidence>
<dbReference type="GeneID" id="69811029"/>
<dbReference type="Proteomes" id="UP001272987">
    <property type="component" value="Unassembled WGS sequence"/>
</dbReference>
<comment type="caution">
    <text evidence="2">The sequence shown here is derived from an EMBL/GenBank/DDBJ whole genome shotgun (WGS) entry which is preliminary data.</text>
</comment>
<evidence type="ECO:0000313" key="4">
    <source>
        <dbReference type="Proteomes" id="UP001272987"/>
    </source>
</evidence>
<dbReference type="Proteomes" id="UP001282288">
    <property type="component" value="Unassembled WGS sequence"/>
</dbReference>
<dbReference type="EMBL" id="JARAWP010000041">
    <property type="protein sequence ID" value="MDX3025047.1"/>
    <property type="molecule type" value="Genomic_DNA"/>
</dbReference>
<feature type="region of interest" description="Disordered" evidence="1">
    <location>
        <begin position="29"/>
        <end position="52"/>
    </location>
</feature>
<protein>
    <submittedName>
        <fullName evidence="2">Uncharacterized protein</fullName>
    </submittedName>
</protein>
<organism evidence="2 5">
    <name type="scientific">Streptomyces acidiscabies</name>
    <dbReference type="NCBI Taxonomy" id="42234"/>
    <lineage>
        <taxon>Bacteria</taxon>
        <taxon>Bacillati</taxon>
        <taxon>Actinomycetota</taxon>
        <taxon>Actinomycetes</taxon>
        <taxon>Kitasatosporales</taxon>
        <taxon>Streptomycetaceae</taxon>
        <taxon>Streptomyces</taxon>
    </lineage>
</organism>
<name>A0AAP6EKG9_9ACTN</name>
<gene>
    <name evidence="2" type="ORF">PV399_40645</name>
    <name evidence="3" type="ORF">PV666_45360</name>
</gene>